<protein>
    <recommendedName>
        <fullName evidence="4">SPS-sensor serine protease component SSY5</fullName>
    </recommendedName>
</protein>
<dbReference type="KEGG" id="asau:88174281"/>
<evidence type="ECO:0000313" key="3">
    <source>
        <dbReference type="Proteomes" id="UP001338582"/>
    </source>
</evidence>
<dbReference type="Proteomes" id="UP001338582">
    <property type="component" value="Chromosome 4"/>
</dbReference>
<dbReference type="AlphaFoldDB" id="A0AAX4HBB7"/>
<keyword evidence="3" id="KW-1185">Reference proteome</keyword>
<reference evidence="2 3" key="1">
    <citation type="submission" date="2023-10" db="EMBL/GenBank/DDBJ databases">
        <title>Draft Genome Sequence of Candida saopaulonensis from a very Premature Infant with Sepsis.</title>
        <authorList>
            <person name="Ning Y."/>
            <person name="Dai R."/>
            <person name="Xiao M."/>
            <person name="Xu Y."/>
            <person name="Yan Q."/>
            <person name="Zhang L."/>
        </authorList>
    </citation>
    <scope>NUCLEOTIDE SEQUENCE [LARGE SCALE GENOMIC DNA]</scope>
    <source>
        <strain evidence="2 3">19XY460</strain>
    </source>
</reference>
<feature type="compositionally biased region" description="Polar residues" evidence="1">
    <location>
        <begin position="763"/>
        <end position="779"/>
    </location>
</feature>
<feature type="region of interest" description="Disordered" evidence="1">
    <location>
        <begin position="753"/>
        <end position="790"/>
    </location>
</feature>
<dbReference type="RefSeq" id="XP_062878265.1">
    <property type="nucleotide sequence ID" value="XM_063022195.1"/>
</dbReference>
<feature type="region of interest" description="Disordered" evidence="1">
    <location>
        <begin position="1"/>
        <end position="22"/>
    </location>
</feature>
<organism evidence="2 3">
    <name type="scientific">Australozyma saopauloensis</name>
    <dbReference type="NCBI Taxonomy" id="291208"/>
    <lineage>
        <taxon>Eukaryota</taxon>
        <taxon>Fungi</taxon>
        <taxon>Dikarya</taxon>
        <taxon>Ascomycota</taxon>
        <taxon>Saccharomycotina</taxon>
        <taxon>Pichiomycetes</taxon>
        <taxon>Metschnikowiaceae</taxon>
        <taxon>Australozyma</taxon>
    </lineage>
</organism>
<gene>
    <name evidence="2" type="ORF">PUMCH_003217</name>
</gene>
<evidence type="ECO:0000256" key="1">
    <source>
        <dbReference type="SAM" id="MobiDB-lite"/>
    </source>
</evidence>
<dbReference type="InterPro" id="IPR012985">
    <property type="entry name" value="Peptidase_S64_Ssy5"/>
</dbReference>
<sequence length="790" mass="87936">MKKFLNKQKESSNDQLAEMSSRESTCSNAISCSPSSETNSLKDLQPIFGLGAKGRFTNDLSLNLNPCISHEVSLFTDHSSRPGKSLFSSEFSASTKQSSYGSVPSSRAKRNNIRDSDYGQRLEILEITEDVREDANQNPQELLADRLHTLWQDMSYVLSQQRNSIINLSTAAVNAINRLKDFVAFVEGLETTKAWAFSAYDNDDVRKILKIFLHMYDNLLQDEAFMKLKLMLCKAFNDFNSSLKSLSRTVYGHGNTTLLKPQNFAVGINDGKSLANQDTINRIMEKIACSSLGLNEQNGSFIAPIARGISKDMNVLSLYFGYPSITEHHQRIVHSIQELYEDIHVIVGKNRIEVASLAANPNNQQPPFTVDTPAFVNRFKIPFRVPTDSTRPPMSLSISVESSARVSGTMGGFIYPKIDIEKQPHLSSYANLKFAISCGHVCLDKRDDSSEYPYISSPLSVVIGLYKNALLREYQKSAAGGSSGDIESKAAYGSILLQLDEMFPQKRVKIYDSKTKREQIEVRNFPKHRFGQIIWGERTLMQAADPKTDGDMQDKRLSDLAIIKVNKTLHCEQNFLGDDIPFNEYDPSLMFENLYVREIVDLKRHAKELSVETANEVDSILSSPSHSATNERALNGLPVFKYGSTTKFTKGNLNGIKLVYWLDGAIHSSEFVVNSIENTSAFAAGGDSGSWILSKLEDVKGATGKKGLGVVGMLHSHDGEHRQFGLFTPMTEILDRLEQVTSIKWGVVGVQEKSDNPMVSEAPSEQSDYLSESDLSTYESGVEDLPSDIE</sequence>
<name>A0AAX4HBB7_9ASCO</name>
<dbReference type="GeneID" id="88174281"/>
<dbReference type="Pfam" id="PF08192">
    <property type="entry name" value="Peptidase_S64"/>
    <property type="match status" value="2"/>
</dbReference>
<dbReference type="SUPFAM" id="SSF50494">
    <property type="entry name" value="Trypsin-like serine proteases"/>
    <property type="match status" value="1"/>
</dbReference>
<evidence type="ECO:0008006" key="4">
    <source>
        <dbReference type="Google" id="ProtNLM"/>
    </source>
</evidence>
<accession>A0AAX4HBB7</accession>
<dbReference type="InterPro" id="IPR009003">
    <property type="entry name" value="Peptidase_S1_PA"/>
</dbReference>
<feature type="compositionally biased region" description="Acidic residues" evidence="1">
    <location>
        <begin position="781"/>
        <end position="790"/>
    </location>
</feature>
<evidence type="ECO:0000313" key="2">
    <source>
        <dbReference type="EMBL" id="WPK25883.1"/>
    </source>
</evidence>
<dbReference type="EMBL" id="CP138897">
    <property type="protein sequence ID" value="WPK25883.1"/>
    <property type="molecule type" value="Genomic_DNA"/>
</dbReference>
<proteinExistence type="predicted"/>